<dbReference type="EMBL" id="JAACJL010000045">
    <property type="protein sequence ID" value="KAF4613500.1"/>
    <property type="molecule type" value="Genomic_DNA"/>
</dbReference>
<evidence type="ECO:0000313" key="4">
    <source>
        <dbReference type="Proteomes" id="UP000521872"/>
    </source>
</evidence>
<dbReference type="CDD" id="cd05288">
    <property type="entry name" value="PGDH"/>
    <property type="match status" value="1"/>
</dbReference>
<dbReference type="Gene3D" id="3.90.180.10">
    <property type="entry name" value="Medium-chain alcohol dehydrogenases, catalytic domain"/>
    <property type="match status" value="1"/>
</dbReference>
<dbReference type="GO" id="GO:0016628">
    <property type="term" value="F:oxidoreductase activity, acting on the CH-CH group of donors, NAD or NADP as acceptor"/>
    <property type="evidence" value="ECO:0007669"/>
    <property type="project" value="InterPro"/>
</dbReference>
<evidence type="ECO:0000259" key="2">
    <source>
        <dbReference type="SMART" id="SM00829"/>
    </source>
</evidence>
<sequence>MSRPTQFKRIVLNSRPEGDIEPDTFRTEVVPFSSLPKPGKGEVLVQCTWLSLDPAMRGYIRDVRSYLPPVKIGEVMRALGLGVVIETGPGSKFSVGDNVSGPWGMTEYAVMKDKHIDKIDLLPGVQPLDFLNVLGSSGLTAYFGLKKIGELKPGEKLVVSGAAGSVGAIACQLGKAAGAKVYAIAGSEDKCRWLENDLGVDKAFNYKSPTFHSDIKKHVGYLDVYFDNVGGDMLDFLLTRLNKDARIILCGAISAYNATKPKGLQSYLNLISQRAKIQGFIVMDYTPEYPAAIAELSKGLSSGAIKRKFHIVEGGIEQAPVALPMLFSGGNTGKLVVKVSEEPKGLQAKSKL</sequence>
<dbReference type="FunFam" id="3.40.50.720:FF:000121">
    <property type="entry name" value="Prostaglandin reductase 2"/>
    <property type="match status" value="1"/>
</dbReference>
<dbReference type="Proteomes" id="UP000521872">
    <property type="component" value="Unassembled WGS sequence"/>
</dbReference>
<dbReference type="InterPro" id="IPR020843">
    <property type="entry name" value="ER"/>
</dbReference>
<comment type="caution">
    <text evidence="3">The sequence shown here is derived from an EMBL/GenBank/DDBJ whole genome shotgun (WGS) entry which is preliminary data.</text>
</comment>
<keyword evidence="1" id="KW-0560">Oxidoreductase</keyword>
<gene>
    <name evidence="3" type="ORF">D9613_007567</name>
</gene>
<protein>
    <recommendedName>
        <fullName evidence="2">Enoyl reductase (ER) domain-containing protein</fullName>
    </recommendedName>
</protein>
<dbReference type="InterPro" id="IPR036291">
    <property type="entry name" value="NAD(P)-bd_dom_sf"/>
</dbReference>
<dbReference type="SUPFAM" id="SSF51735">
    <property type="entry name" value="NAD(P)-binding Rossmann-fold domains"/>
    <property type="match status" value="1"/>
</dbReference>
<dbReference type="InterPro" id="IPR041694">
    <property type="entry name" value="ADH_N_2"/>
</dbReference>
<dbReference type="InterPro" id="IPR011032">
    <property type="entry name" value="GroES-like_sf"/>
</dbReference>
<evidence type="ECO:0000256" key="1">
    <source>
        <dbReference type="ARBA" id="ARBA00023002"/>
    </source>
</evidence>
<dbReference type="SMART" id="SM00829">
    <property type="entry name" value="PKS_ER"/>
    <property type="match status" value="1"/>
</dbReference>
<dbReference type="Pfam" id="PF00107">
    <property type="entry name" value="ADH_zinc_N"/>
    <property type="match status" value="1"/>
</dbReference>
<name>A0A8H4VMG8_9AGAR</name>
<dbReference type="PANTHER" id="PTHR43205:SF42">
    <property type="entry name" value="ALCOHOL DEHYDROGENASE, ZINC-CONTAINING (AFU_ORTHOLOGUE AFUA_7G04530)"/>
    <property type="match status" value="1"/>
</dbReference>
<dbReference type="InterPro" id="IPR013149">
    <property type="entry name" value="ADH-like_C"/>
</dbReference>
<feature type="domain" description="Enoyl reductase (ER)" evidence="2">
    <location>
        <begin position="23"/>
        <end position="337"/>
    </location>
</feature>
<organism evidence="3 4">
    <name type="scientific">Agrocybe pediades</name>
    <dbReference type="NCBI Taxonomy" id="84607"/>
    <lineage>
        <taxon>Eukaryota</taxon>
        <taxon>Fungi</taxon>
        <taxon>Dikarya</taxon>
        <taxon>Basidiomycota</taxon>
        <taxon>Agaricomycotina</taxon>
        <taxon>Agaricomycetes</taxon>
        <taxon>Agaricomycetidae</taxon>
        <taxon>Agaricales</taxon>
        <taxon>Agaricineae</taxon>
        <taxon>Strophariaceae</taxon>
        <taxon>Agrocybe</taxon>
    </lineage>
</organism>
<dbReference type="Gene3D" id="3.40.50.720">
    <property type="entry name" value="NAD(P)-binding Rossmann-like Domain"/>
    <property type="match status" value="1"/>
</dbReference>
<reference evidence="3 4" key="1">
    <citation type="submission" date="2019-12" db="EMBL/GenBank/DDBJ databases">
        <authorList>
            <person name="Floudas D."/>
            <person name="Bentzer J."/>
            <person name="Ahren D."/>
            <person name="Johansson T."/>
            <person name="Persson P."/>
            <person name="Tunlid A."/>
        </authorList>
    </citation>
    <scope>NUCLEOTIDE SEQUENCE [LARGE SCALE GENOMIC DNA]</scope>
    <source>
        <strain evidence="3 4">CBS 102.39</strain>
    </source>
</reference>
<dbReference type="AlphaFoldDB" id="A0A8H4VMG8"/>
<dbReference type="InterPro" id="IPR045010">
    <property type="entry name" value="MDR_fam"/>
</dbReference>
<dbReference type="Pfam" id="PF16884">
    <property type="entry name" value="ADH_N_2"/>
    <property type="match status" value="1"/>
</dbReference>
<dbReference type="SUPFAM" id="SSF50129">
    <property type="entry name" value="GroES-like"/>
    <property type="match status" value="1"/>
</dbReference>
<keyword evidence="4" id="KW-1185">Reference proteome</keyword>
<proteinExistence type="predicted"/>
<accession>A0A8H4VMG8</accession>
<evidence type="ECO:0000313" key="3">
    <source>
        <dbReference type="EMBL" id="KAF4613500.1"/>
    </source>
</evidence>
<dbReference type="PANTHER" id="PTHR43205">
    <property type="entry name" value="PROSTAGLANDIN REDUCTASE"/>
    <property type="match status" value="1"/>
</dbReference>